<evidence type="ECO:0000313" key="23">
    <source>
        <dbReference type="Proteomes" id="UP000280344"/>
    </source>
</evidence>
<keyword evidence="23" id="KW-1185">Reference proteome</keyword>
<dbReference type="AlphaFoldDB" id="A0A3S9PUS0"/>
<dbReference type="InterPro" id="IPR029056">
    <property type="entry name" value="Ribokinase-like"/>
</dbReference>
<dbReference type="HAMAP" id="MF_01966">
    <property type="entry name" value="NADHX_epimerase"/>
    <property type="match status" value="1"/>
</dbReference>
<dbReference type="GO" id="GO:0052855">
    <property type="term" value="F:ADP-dependent NAD(P)H-hydrate dehydratase activity"/>
    <property type="evidence" value="ECO:0007669"/>
    <property type="project" value="UniProtKB-UniRule"/>
</dbReference>
<evidence type="ECO:0000256" key="17">
    <source>
        <dbReference type="HAMAP-Rule" id="MF_01965"/>
    </source>
</evidence>
<evidence type="ECO:0000256" key="2">
    <source>
        <dbReference type="ARBA" id="ARBA00000909"/>
    </source>
</evidence>
<comment type="catalytic activity">
    <reaction evidence="15 17 19">
        <text>(6S)-NADHX + ADP = AMP + phosphate + NADH + H(+)</text>
        <dbReference type="Rhea" id="RHEA:32223"/>
        <dbReference type="ChEBI" id="CHEBI:15378"/>
        <dbReference type="ChEBI" id="CHEBI:43474"/>
        <dbReference type="ChEBI" id="CHEBI:57945"/>
        <dbReference type="ChEBI" id="CHEBI:64074"/>
        <dbReference type="ChEBI" id="CHEBI:456215"/>
        <dbReference type="ChEBI" id="CHEBI:456216"/>
        <dbReference type="EC" id="4.2.1.136"/>
    </reaction>
</comment>
<dbReference type="SUPFAM" id="SSF64153">
    <property type="entry name" value="YjeF N-terminal domain-like"/>
    <property type="match status" value="1"/>
</dbReference>
<dbReference type="GO" id="GO:0052856">
    <property type="term" value="F:NAD(P)HX epimerase activity"/>
    <property type="evidence" value="ECO:0007669"/>
    <property type="project" value="UniProtKB-UniRule"/>
</dbReference>
<sequence>MLRAYRSSEVREAEKPLLEQGVPLMERASFAVATAAVRELRSRGHLVTGSQVLVLAGGGNNGADALYAGAYLAARGASVEIVRASDSVHAEALATAKESGCALVDSGKDGILKAARRAGLWIDGLAGIGVRPPLTEPLSSLVTLLEEERIAAPDEPIVIAVDCPTGIGVDDGALVGPVLTATVTVTMGAPKPGLIAPPASRVCGRVEVADIGLWFTGEPAVATLSGSDVADLLRVPGPTDHKYTRGVVLLGTGSDSFPGAAVLTVGGALGAGPGMVRLDSPEVAGLVLRRYPEVVTGLGRAQAVVLGSGVPATETERLKAPLDRALEEKYPVVLDAGALELVKTEYTDLPSTVVLTPHAGELAELLSARGEGITRQDVEAAPIRAVRLAATITGATIVLKGASDVIAGPDGPVYSQPARSHWRAVAGAGDVYAGLLGALLASAGEDLARSGRGYGKPALIAAAASWIHAEAAHSDGPIRAMDIVDGIPAAIASALHD</sequence>
<feature type="binding site" evidence="18">
    <location>
        <position position="165"/>
    </location>
    <ligand>
        <name>K(+)</name>
        <dbReference type="ChEBI" id="CHEBI:29103"/>
    </ligand>
</feature>
<evidence type="ECO:0000256" key="11">
    <source>
        <dbReference type="ARBA" id="ARBA00023235"/>
    </source>
</evidence>
<dbReference type="OrthoDB" id="9806925at2"/>
<feature type="binding site" evidence="18">
    <location>
        <position position="123"/>
    </location>
    <ligand>
        <name>K(+)</name>
        <dbReference type="ChEBI" id="CHEBI:29103"/>
    </ligand>
</feature>
<evidence type="ECO:0000256" key="10">
    <source>
        <dbReference type="ARBA" id="ARBA00023027"/>
    </source>
</evidence>
<feature type="binding site" evidence="17">
    <location>
        <position position="358"/>
    </location>
    <ligand>
        <name>(6S)-NADPHX</name>
        <dbReference type="ChEBI" id="CHEBI:64076"/>
    </ligand>
</feature>
<keyword evidence="6 17" id="KW-0547">Nucleotide-binding</keyword>
<evidence type="ECO:0000313" key="22">
    <source>
        <dbReference type="EMBL" id="AZQ76116.1"/>
    </source>
</evidence>
<dbReference type="RefSeq" id="WP_126702925.1">
    <property type="nucleotide sequence ID" value="NZ_CP034593.1"/>
</dbReference>
<comment type="cofactor">
    <cofactor evidence="17">
        <name>Mg(2+)</name>
        <dbReference type="ChEBI" id="CHEBI:18420"/>
    </cofactor>
</comment>
<dbReference type="KEGG" id="flh:EJ997_01020"/>
<organism evidence="22 23">
    <name type="scientific">Flaviflexus ciconiae</name>
    <dbReference type="NCBI Taxonomy" id="2496867"/>
    <lineage>
        <taxon>Bacteria</taxon>
        <taxon>Bacillati</taxon>
        <taxon>Actinomycetota</taxon>
        <taxon>Actinomycetes</taxon>
        <taxon>Actinomycetales</taxon>
        <taxon>Actinomycetaceae</taxon>
        <taxon>Flaviflexus</taxon>
    </lineage>
</organism>
<feature type="binding site" evidence="18">
    <location>
        <position position="162"/>
    </location>
    <ligand>
        <name>(6S)-NADPHX</name>
        <dbReference type="ChEBI" id="CHEBI:64076"/>
    </ligand>
</feature>
<dbReference type="InterPro" id="IPR036652">
    <property type="entry name" value="YjeF_N_dom_sf"/>
</dbReference>
<name>A0A3S9PUS0_9ACTO</name>
<dbReference type="GO" id="GO:0046872">
    <property type="term" value="F:metal ion binding"/>
    <property type="evidence" value="ECO:0007669"/>
    <property type="project" value="UniProtKB-UniRule"/>
</dbReference>
<comment type="similarity">
    <text evidence="18">Belongs to the NnrE/AIBP family.</text>
</comment>
<dbReference type="Pfam" id="PF01256">
    <property type="entry name" value="Carb_kinase"/>
    <property type="match status" value="1"/>
</dbReference>
<evidence type="ECO:0000256" key="12">
    <source>
        <dbReference type="ARBA" id="ARBA00023239"/>
    </source>
</evidence>
<keyword evidence="9 18" id="KW-0630">Potassium</keyword>
<comment type="subunit">
    <text evidence="17">Homotetramer.</text>
</comment>
<comment type="catalytic activity">
    <reaction evidence="1 18 19">
        <text>(6R)-NADHX = (6S)-NADHX</text>
        <dbReference type="Rhea" id="RHEA:32215"/>
        <dbReference type="ChEBI" id="CHEBI:64074"/>
        <dbReference type="ChEBI" id="CHEBI:64075"/>
        <dbReference type="EC" id="5.1.99.6"/>
    </reaction>
</comment>
<comment type="cofactor">
    <cofactor evidence="18 19">
        <name>K(+)</name>
        <dbReference type="ChEBI" id="CHEBI:29103"/>
    </cofactor>
    <text evidence="18 19">Binds 1 potassium ion per subunit.</text>
</comment>
<comment type="function">
    <text evidence="18">Catalyzes the epimerization of the S- and R-forms of NAD(P)HX, a damaged form of NAD(P)H that is a result of enzymatic or heat-dependent hydration. This is a prerequisite for the S-specific NAD(P)H-hydrate dehydratase to allow the repair of both epimers of NAD(P)HX.</text>
</comment>
<keyword evidence="10 17" id="KW-0520">NAD</keyword>
<evidence type="ECO:0000256" key="6">
    <source>
        <dbReference type="ARBA" id="ARBA00022741"/>
    </source>
</evidence>
<dbReference type="PANTHER" id="PTHR12592:SF0">
    <property type="entry name" value="ATP-DEPENDENT (S)-NAD(P)H-HYDRATE DEHYDRATASE"/>
    <property type="match status" value="1"/>
</dbReference>
<feature type="binding site" evidence="18">
    <location>
        <begin position="60"/>
        <end position="64"/>
    </location>
    <ligand>
        <name>(6S)-NADPHX</name>
        <dbReference type="ChEBI" id="CHEBI:64076"/>
    </ligand>
</feature>
<keyword evidence="13" id="KW-0511">Multifunctional enzyme</keyword>
<dbReference type="PROSITE" id="PS51385">
    <property type="entry name" value="YJEF_N"/>
    <property type="match status" value="1"/>
</dbReference>
<dbReference type="InterPro" id="IPR000631">
    <property type="entry name" value="CARKD"/>
</dbReference>
<dbReference type="GO" id="GO:0046496">
    <property type="term" value="P:nicotinamide nucleotide metabolic process"/>
    <property type="evidence" value="ECO:0007669"/>
    <property type="project" value="UniProtKB-UniRule"/>
</dbReference>
<feature type="binding site" evidence="17">
    <location>
        <position position="429"/>
    </location>
    <ligand>
        <name>AMP</name>
        <dbReference type="ChEBI" id="CHEBI:456215"/>
    </ligand>
</feature>
<evidence type="ECO:0000256" key="9">
    <source>
        <dbReference type="ARBA" id="ARBA00022958"/>
    </source>
</evidence>
<dbReference type="PROSITE" id="PS51383">
    <property type="entry name" value="YJEF_C_3"/>
    <property type="match status" value="1"/>
</dbReference>
<keyword evidence="12 17" id="KW-0456">Lyase</keyword>
<dbReference type="Pfam" id="PF03853">
    <property type="entry name" value="YjeF_N"/>
    <property type="match status" value="1"/>
</dbReference>
<dbReference type="SUPFAM" id="SSF53613">
    <property type="entry name" value="Ribokinase-like"/>
    <property type="match status" value="1"/>
</dbReference>
<feature type="domain" description="YjeF C-terminal" evidence="20">
    <location>
        <begin position="225"/>
        <end position="494"/>
    </location>
</feature>
<evidence type="ECO:0000256" key="13">
    <source>
        <dbReference type="ARBA" id="ARBA00023268"/>
    </source>
</evidence>
<dbReference type="PIRSF" id="PIRSF017184">
    <property type="entry name" value="Nnr"/>
    <property type="match status" value="1"/>
</dbReference>
<keyword evidence="7 17" id="KW-0067">ATP-binding</keyword>
<dbReference type="NCBIfam" id="TIGR00197">
    <property type="entry name" value="yjeF_nterm"/>
    <property type="match status" value="1"/>
</dbReference>
<gene>
    <name evidence="17" type="primary">nnrD</name>
    <name evidence="18" type="synonym">nnrE</name>
    <name evidence="22" type="ORF">EJ997_01020</name>
</gene>
<evidence type="ECO:0000256" key="14">
    <source>
        <dbReference type="ARBA" id="ARBA00025153"/>
    </source>
</evidence>
<feature type="binding site" evidence="18">
    <location>
        <position position="61"/>
    </location>
    <ligand>
        <name>K(+)</name>
        <dbReference type="ChEBI" id="CHEBI:29103"/>
    </ligand>
</feature>
<comment type="catalytic activity">
    <reaction evidence="16 17 19">
        <text>(6S)-NADPHX + ADP = AMP + phosphate + NADPH + H(+)</text>
        <dbReference type="Rhea" id="RHEA:32235"/>
        <dbReference type="ChEBI" id="CHEBI:15378"/>
        <dbReference type="ChEBI" id="CHEBI:43474"/>
        <dbReference type="ChEBI" id="CHEBI:57783"/>
        <dbReference type="ChEBI" id="CHEBI:64076"/>
        <dbReference type="ChEBI" id="CHEBI:456215"/>
        <dbReference type="ChEBI" id="CHEBI:456216"/>
        <dbReference type="EC" id="4.2.1.136"/>
    </reaction>
</comment>
<feature type="binding site" evidence="17">
    <location>
        <position position="309"/>
    </location>
    <ligand>
        <name>(6S)-NADPHX</name>
        <dbReference type="ChEBI" id="CHEBI:64076"/>
    </ligand>
</feature>
<proteinExistence type="inferred from homology"/>
<feature type="domain" description="YjeF N-terminal" evidence="21">
    <location>
        <begin position="10"/>
        <end position="219"/>
    </location>
</feature>
<evidence type="ECO:0000256" key="3">
    <source>
        <dbReference type="ARBA" id="ARBA00006001"/>
    </source>
</evidence>
<evidence type="ECO:0000256" key="7">
    <source>
        <dbReference type="ARBA" id="ARBA00022840"/>
    </source>
</evidence>
<dbReference type="PANTHER" id="PTHR12592">
    <property type="entry name" value="ATP-DEPENDENT (S)-NAD(P)H-HYDRATE DEHYDRATASE FAMILY MEMBER"/>
    <property type="match status" value="1"/>
</dbReference>
<protein>
    <recommendedName>
        <fullName evidence="19">Bifunctional NAD(P)H-hydrate repair enzyme</fullName>
    </recommendedName>
    <alternativeName>
        <fullName evidence="19">Nicotinamide nucleotide repair protein</fullName>
    </alternativeName>
    <domain>
        <recommendedName>
            <fullName evidence="19">ADP-dependent (S)-NAD(P)H-hydrate dehydratase</fullName>
            <ecNumber evidence="19">4.2.1.136</ecNumber>
        </recommendedName>
        <alternativeName>
            <fullName evidence="19">ADP-dependent NAD(P)HX dehydratase</fullName>
        </alternativeName>
    </domain>
    <domain>
        <recommendedName>
            <fullName evidence="19">NAD(P)H-hydrate epimerase</fullName>
            <ecNumber evidence="19">5.1.99.6</ecNumber>
        </recommendedName>
    </domain>
</protein>
<accession>A0A3S9PUS0</accession>
<evidence type="ECO:0000259" key="20">
    <source>
        <dbReference type="PROSITE" id="PS51383"/>
    </source>
</evidence>
<feature type="binding site" evidence="18">
    <location>
        <begin position="127"/>
        <end position="133"/>
    </location>
    <ligand>
        <name>(6S)-NADPHX</name>
        <dbReference type="ChEBI" id="CHEBI:64076"/>
    </ligand>
</feature>
<comment type="function">
    <text evidence="17">Catalyzes the dehydration of the S-form of NAD(P)HX at the expense of ADP, which is converted to AMP. Together with NAD(P)HX epimerase, which catalyzes the epimerization of the S- and R-forms, the enzyme allows the repair of both epimers of NAD(P)HX, a damaged form of NAD(P)H that is a result of enzymatic or heat-dependent hydration.</text>
</comment>
<comment type="catalytic activity">
    <reaction evidence="2 18 19">
        <text>(6R)-NADPHX = (6S)-NADPHX</text>
        <dbReference type="Rhea" id="RHEA:32227"/>
        <dbReference type="ChEBI" id="CHEBI:64076"/>
        <dbReference type="ChEBI" id="CHEBI:64077"/>
        <dbReference type="EC" id="5.1.99.6"/>
    </reaction>
</comment>
<comment type="similarity">
    <text evidence="3 19">In the N-terminal section; belongs to the NnrE/AIBP family.</text>
</comment>
<evidence type="ECO:0000256" key="19">
    <source>
        <dbReference type="PIRNR" id="PIRNR017184"/>
    </source>
</evidence>
<dbReference type="InterPro" id="IPR004443">
    <property type="entry name" value="YjeF_N_dom"/>
</dbReference>
<dbReference type="Gene3D" id="3.40.50.10260">
    <property type="entry name" value="YjeF N-terminal domain"/>
    <property type="match status" value="1"/>
</dbReference>
<reference evidence="22 23" key="1">
    <citation type="submission" date="2018-12" db="EMBL/GenBank/DDBJ databases">
        <title>Complete genome sequence of Flaviflexus sp. H23T48.</title>
        <authorList>
            <person name="Bae J.-W."/>
            <person name="Lee J.-Y."/>
        </authorList>
    </citation>
    <scope>NUCLEOTIDE SEQUENCE [LARGE SCALE GENOMIC DNA]</scope>
    <source>
        <strain evidence="22 23">H23T48</strain>
    </source>
</reference>
<dbReference type="Gene3D" id="3.40.1190.20">
    <property type="match status" value="1"/>
</dbReference>
<comment type="function">
    <text evidence="14 19">Bifunctional enzyme that catalyzes the epimerization of the S- and R-forms of NAD(P)HX and the dehydration of the S-form of NAD(P)HX at the expense of ADP, which is converted to AMP. This allows the repair of both epimers of NAD(P)HX, a damaged form of NAD(P)H that is a result of enzymatic or heat-dependent hydration.</text>
</comment>
<comment type="similarity">
    <text evidence="4 19">In the C-terminal section; belongs to the NnrD/CARKD family.</text>
</comment>
<dbReference type="GO" id="GO:0110051">
    <property type="term" value="P:metabolite repair"/>
    <property type="evidence" value="ECO:0007669"/>
    <property type="project" value="TreeGrafter"/>
</dbReference>
<evidence type="ECO:0000256" key="4">
    <source>
        <dbReference type="ARBA" id="ARBA00009524"/>
    </source>
</evidence>
<dbReference type="EMBL" id="CP034593">
    <property type="protein sequence ID" value="AZQ76116.1"/>
    <property type="molecule type" value="Genomic_DNA"/>
</dbReference>
<dbReference type="EC" id="4.2.1.136" evidence="19"/>
<evidence type="ECO:0000256" key="5">
    <source>
        <dbReference type="ARBA" id="ARBA00022723"/>
    </source>
</evidence>
<keyword evidence="8 17" id="KW-0521">NADP</keyword>
<comment type="similarity">
    <text evidence="17">Belongs to the NnrD/CARKD family.</text>
</comment>
<evidence type="ECO:0000259" key="21">
    <source>
        <dbReference type="PROSITE" id="PS51385"/>
    </source>
</evidence>
<evidence type="ECO:0000256" key="15">
    <source>
        <dbReference type="ARBA" id="ARBA00048238"/>
    </source>
</evidence>
<feature type="binding site" evidence="17">
    <location>
        <position position="260"/>
    </location>
    <ligand>
        <name>(6S)-NADPHX</name>
        <dbReference type="ChEBI" id="CHEBI:64076"/>
    </ligand>
</feature>
<dbReference type="InterPro" id="IPR030677">
    <property type="entry name" value="Nnr"/>
</dbReference>
<evidence type="ECO:0000256" key="18">
    <source>
        <dbReference type="HAMAP-Rule" id="MF_01966"/>
    </source>
</evidence>
<dbReference type="Proteomes" id="UP000280344">
    <property type="component" value="Chromosome"/>
</dbReference>
<evidence type="ECO:0000256" key="16">
    <source>
        <dbReference type="ARBA" id="ARBA00049209"/>
    </source>
</evidence>
<dbReference type="GO" id="GO:0005524">
    <property type="term" value="F:ATP binding"/>
    <property type="evidence" value="ECO:0007669"/>
    <property type="project" value="UniProtKB-UniRule"/>
</dbReference>
<keyword evidence="11 18" id="KW-0413">Isomerase</keyword>
<dbReference type="CDD" id="cd01171">
    <property type="entry name" value="YXKO-related"/>
    <property type="match status" value="1"/>
</dbReference>
<evidence type="ECO:0000256" key="1">
    <source>
        <dbReference type="ARBA" id="ARBA00000013"/>
    </source>
</evidence>
<evidence type="ECO:0000256" key="8">
    <source>
        <dbReference type="ARBA" id="ARBA00022857"/>
    </source>
</evidence>
<comment type="caution">
    <text evidence="17">Lacks conserved residue(s) required for the propagation of feature annotation.</text>
</comment>
<dbReference type="HAMAP" id="MF_01965">
    <property type="entry name" value="NADHX_dehydratase"/>
    <property type="match status" value="1"/>
</dbReference>
<keyword evidence="5 18" id="KW-0479">Metal-binding</keyword>
<feature type="binding site" evidence="17">
    <location>
        <position position="430"/>
    </location>
    <ligand>
        <name>(6S)-NADPHX</name>
        <dbReference type="ChEBI" id="CHEBI:64076"/>
    </ligand>
</feature>
<dbReference type="EC" id="5.1.99.6" evidence="19"/>